<evidence type="ECO:0000256" key="4">
    <source>
        <dbReference type="ARBA" id="ARBA00023163"/>
    </source>
</evidence>
<dbReference type="GO" id="GO:0017148">
    <property type="term" value="P:negative regulation of translation"/>
    <property type="evidence" value="ECO:0007669"/>
    <property type="project" value="InterPro"/>
</dbReference>
<dbReference type="Pfam" id="PF12842">
    <property type="entry name" value="DUF3819"/>
    <property type="match status" value="1"/>
</dbReference>
<accession>L1LGW4</accession>
<dbReference type="Pfam" id="PF16415">
    <property type="entry name" value="CNOT1_CAF1_bind"/>
    <property type="match status" value="1"/>
</dbReference>
<dbReference type="eggNOG" id="KOG1831">
    <property type="taxonomic scope" value="Eukaryota"/>
</dbReference>
<dbReference type="EMBL" id="ACOU01000002">
    <property type="protein sequence ID" value="EKX74363.1"/>
    <property type="molecule type" value="Genomic_DNA"/>
</dbReference>
<dbReference type="PANTHER" id="PTHR13162">
    <property type="entry name" value="CCR4-NOT TRANSCRIPTION COMPLEX"/>
    <property type="match status" value="1"/>
</dbReference>
<proteinExistence type="predicted"/>
<dbReference type="InterPro" id="IPR040398">
    <property type="entry name" value="Not1"/>
</dbReference>
<dbReference type="Proteomes" id="UP000031512">
    <property type="component" value="Unassembled WGS sequence"/>
</dbReference>
<dbReference type="InterPro" id="IPR038535">
    <property type="entry name" value="CNOT1_TTP_bind_sf"/>
</dbReference>
<organism evidence="12 13">
    <name type="scientific">Theileria equi strain WA</name>
    <dbReference type="NCBI Taxonomy" id="1537102"/>
    <lineage>
        <taxon>Eukaryota</taxon>
        <taxon>Sar</taxon>
        <taxon>Alveolata</taxon>
        <taxon>Apicomplexa</taxon>
        <taxon>Aconoidasida</taxon>
        <taxon>Piroplasmida</taxon>
        <taxon>Theileriidae</taxon>
        <taxon>Theileria</taxon>
    </lineage>
</organism>
<keyword evidence="5" id="KW-0539">Nucleus</keyword>
<keyword evidence="3" id="KW-0805">Transcription regulation</keyword>
<evidence type="ECO:0000256" key="5">
    <source>
        <dbReference type="ARBA" id="ARBA00023242"/>
    </source>
</evidence>
<dbReference type="Pfam" id="PF25097">
    <property type="entry name" value="ARM_Cnot1"/>
    <property type="match status" value="1"/>
</dbReference>
<feature type="region of interest" description="Disordered" evidence="6">
    <location>
        <begin position="1154"/>
        <end position="1199"/>
    </location>
</feature>
<feature type="domain" description="CCR4-Not complex component Not1 C-terminal" evidence="7">
    <location>
        <begin position="1282"/>
        <end position="1350"/>
    </location>
</feature>
<dbReference type="OrthoDB" id="1933107at2759"/>
<keyword evidence="2" id="KW-0678">Repressor</keyword>
<dbReference type="GeneID" id="15807811"/>
<dbReference type="PANTHER" id="PTHR13162:SF8">
    <property type="entry name" value="CCR4-NOT TRANSCRIPTION COMPLEX SUBUNIT 1"/>
    <property type="match status" value="1"/>
</dbReference>
<evidence type="ECO:0000259" key="9">
    <source>
        <dbReference type="Pfam" id="PF16415"/>
    </source>
</evidence>
<evidence type="ECO:0000256" key="6">
    <source>
        <dbReference type="SAM" id="MobiDB-lite"/>
    </source>
</evidence>
<dbReference type="GO" id="GO:0005634">
    <property type="term" value="C:nucleus"/>
    <property type="evidence" value="ECO:0007669"/>
    <property type="project" value="UniProtKB-SubCell"/>
</dbReference>
<dbReference type="KEGG" id="beq:BEWA_044040"/>
<dbReference type="InterPro" id="IPR024557">
    <property type="entry name" value="CNOT1_dom_4"/>
</dbReference>
<evidence type="ECO:0000259" key="7">
    <source>
        <dbReference type="Pfam" id="PF04054"/>
    </source>
</evidence>
<dbReference type="Gene3D" id="1.25.40.790">
    <property type="match status" value="1"/>
</dbReference>
<dbReference type="GO" id="GO:0030015">
    <property type="term" value="C:CCR4-NOT core complex"/>
    <property type="evidence" value="ECO:0007669"/>
    <property type="project" value="InterPro"/>
</dbReference>
<evidence type="ECO:0000256" key="1">
    <source>
        <dbReference type="ARBA" id="ARBA00004123"/>
    </source>
</evidence>
<comment type="caution">
    <text evidence="12">The sequence shown here is derived from an EMBL/GenBank/DDBJ whole genome shotgun (WGS) entry which is preliminary data.</text>
</comment>
<evidence type="ECO:0000256" key="3">
    <source>
        <dbReference type="ARBA" id="ARBA00023015"/>
    </source>
</evidence>
<dbReference type="Gene3D" id="1.25.40.840">
    <property type="entry name" value="CCR4-NOT transcription complex subunit 1 TTP binding domain"/>
    <property type="match status" value="1"/>
</dbReference>
<dbReference type="Gene3D" id="1.25.40.800">
    <property type="match status" value="1"/>
</dbReference>
<evidence type="ECO:0000313" key="13">
    <source>
        <dbReference type="Proteomes" id="UP000031512"/>
    </source>
</evidence>
<feature type="compositionally biased region" description="Basic and acidic residues" evidence="6">
    <location>
        <begin position="1184"/>
        <end position="1199"/>
    </location>
</feature>
<feature type="domain" description="CCR4-NOT transcription complex subunit 1 TTP binding" evidence="10">
    <location>
        <begin position="30"/>
        <end position="178"/>
    </location>
</feature>
<feature type="domain" description="CCR4-NOT transcription complex subunit 1" evidence="8">
    <location>
        <begin position="588"/>
        <end position="720"/>
    </location>
</feature>
<sequence>MDSSNSLHEGSDPLVGLVDFDNFQDYTNDEDIVNKYFYKLYVSQITTDQMIDVMRHLGNSPNGSRNKSVYNTMLKILFNECRFFPKYPVQELAITAELFGKMIKHGLLLSNGPLLLLASRCILEALKRGKTSKMFQFGTIALSQFENSIASYPWFSNALLGIPDVRETFPQLYRTCEKLQTIITDGMRKNTYVDQARGIIIASTDDNTDLSQILENQSSHVAEPAPVPSARAPSIDDSTRQTVGEWENLMSDVGSTLTIVAPPEIAINQIYSIFNNICMDTVIQKSNEVNNILRPENFSWLILYIVRTRASKEHNLHEVFATFIDNLKYPKLFDTAIQVTYLCISACLRGLSDYKEILAYRTLLKNLGSWLGRITLARNVPIILRQLDIKALLFNAYENGALIAVLPFVCRAMESVKNSKIFKPPNPWTTAILTFLAEIHMVENLKTNLVFEVEVLFKQLSLDITHFSNKTNLLSNRVRPKVTPDFDTDSLVNPDEGIRTGSNDISKERLNQLLAKVMREGVVGTTKQQPDVPTSAGIPMQPGIMAPGGQPTHTLSDNHSDLYAESLLQTLHTSVVISPSIALFEIQPQLRGLVPIAIERAVRHVLTLVTDHSISLARMSTKVLIAKDFASEEDENVVRSATRLMFEHFASSLVSASCKEPLRMAFHESLRSALQTHRTQDCNDQVLVEQLVQIISQDNLALSVNVIEKVVAGHASRESEMVAADICKMLRTQPPQGIILPPLLQHWNYKNSQRDHHNLGVYRNIFTKPAKVASTTRQNSACDGVMVLFEECLTELREPLRDIALFPPMLYASGPLEPGCESHLFSTHSLHVLYSLPANHELFSYMAHCLSIVENSPYKESACIAIARCLLMFLSEGLGSHAGLNIEVLLCILDGLNHLSSGVKQALATLLFSIPLDQNNNLFNVVVVTGLLRYGLLDWTDLTQYLVLAMEKGKNTYAVEMAIVVTAIALIDQRSAPPECGAGLIREIASVSCGSEACKTYPGVLIKDAWAKLLKDYVELQQQPRPTVISLTPILRMNLSDVFSVDGFKVPGFVGLGYGGVRRVPASCSISDSHKSVISALFIRWVECSNPFDGEALLFAWRQFFQRFNLQNLFKMDGGTDSFFSACVHTAISMECMNYMDMEYNVDSLLQETSPEKATQEEPVSEAVNGSAVITDESSTKTQGEVDEKPDVVTTEKEQPVVEGDVITSTVELPTGEKSGFIALAKMADVMLRLVGGGDIPPSSALQKLLAALSSIIVHENSHYACYKLWMVLLEYFDKVEENFQVLCKITFLHALELINPTRAPSFTYFWFRIISHASLIPGAIKHQKCWLSFSRIFSIASTFVNTMSSRYTFESFESFVERDYLESEFASQDRMAEAEEGGQELEIREGPVYKILKIYTRLVSYACAASPDFVASYHLSFSGSRAIEKMAASCQRGKSAATGSNSIFKQQKVAVDLLPEMKISPKVPCSLVAPVVRNGLKLLVERALRSIAKFGPSLLSQPSSDFGQILQLIETLVVENTNEAVLSLNALVLYLGVYSQAALGPNENSGSTEVFEGSARLMLFLWLLKTLSPRAKYMFVFSIVRQLRQPNAHTHFFSCLLIWMFDECKSNSDEAIRSIILRVLLEWFIAPGPCPWGVSLVVVELFRNPRFAPIFGNFNTTPRINDLFESLFSVFADVFAS</sequence>
<dbReference type="InterPro" id="IPR055454">
    <property type="entry name" value="CNOT1-like_NOT1_connector"/>
</dbReference>
<gene>
    <name evidence="12" type="ORF">BEWA_044040</name>
</gene>
<name>L1LGW4_THEEQ</name>
<evidence type="ECO:0000313" key="12">
    <source>
        <dbReference type="EMBL" id="EKX74363.1"/>
    </source>
</evidence>
<keyword evidence="13" id="KW-1185">Reference proteome</keyword>
<feature type="domain" description="CCR4-NOT transcription complex subunit 1 CAF1-binding" evidence="9">
    <location>
        <begin position="260"/>
        <end position="477"/>
    </location>
</feature>
<dbReference type="InterPro" id="IPR032193">
    <property type="entry name" value="CNOT1_TTP_bind"/>
</dbReference>
<dbReference type="Gene3D" id="1.25.40.180">
    <property type="match status" value="1"/>
</dbReference>
<evidence type="ECO:0000256" key="2">
    <source>
        <dbReference type="ARBA" id="ARBA00022491"/>
    </source>
</evidence>
<feature type="domain" description="CCR4-Not complex component Not1 C-terminal" evidence="7">
    <location>
        <begin position="1450"/>
        <end position="1672"/>
    </location>
</feature>
<dbReference type="RefSeq" id="XP_004833815.1">
    <property type="nucleotide sequence ID" value="XM_004833758.1"/>
</dbReference>
<comment type="subcellular location">
    <subcellularLocation>
        <location evidence="1">Nucleus</location>
    </subcellularLocation>
</comment>
<evidence type="ECO:0000259" key="10">
    <source>
        <dbReference type="Pfam" id="PF16417"/>
    </source>
</evidence>
<protein>
    <submittedName>
        <fullName evidence="12">Uncharacterized protein</fullName>
    </submittedName>
</protein>
<dbReference type="InterPro" id="IPR007196">
    <property type="entry name" value="CCR4-Not_Not1_C"/>
</dbReference>
<feature type="domain" description="CCR4-NOT transcription complex subunit 1-like NOT1 connector" evidence="11">
    <location>
        <begin position="837"/>
        <end position="976"/>
    </location>
</feature>
<reference evidence="12 13" key="1">
    <citation type="journal article" date="2012" name="BMC Genomics">
        <title>Comparative genomic analysis and phylogenetic position of Theileria equi.</title>
        <authorList>
            <person name="Kappmeyer L.S."/>
            <person name="Thiagarajan M."/>
            <person name="Herndon D.R."/>
            <person name="Ramsay J.D."/>
            <person name="Caler E."/>
            <person name="Djikeng A."/>
            <person name="Gillespie J.J."/>
            <person name="Lau A.O."/>
            <person name="Roalson E.H."/>
            <person name="Silva J.C."/>
            <person name="Silva M.G."/>
            <person name="Suarez C.E."/>
            <person name="Ueti M.W."/>
            <person name="Nene V.M."/>
            <person name="Mealey R.H."/>
            <person name="Knowles D.P."/>
            <person name="Brayton K.A."/>
        </authorList>
    </citation>
    <scope>NUCLEOTIDE SEQUENCE [LARGE SCALE GENOMIC DNA]</scope>
    <source>
        <strain evidence="12 13">WA</strain>
    </source>
</reference>
<dbReference type="InterPro" id="IPR032191">
    <property type="entry name" value="CNOT1_CAF1_bind"/>
</dbReference>
<dbReference type="Pfam" id="PF16417">
    <property type="entry name" value="CNOT1_TTP_bind"/>
    <property type="match status" value="1"/>
</dbReference>
<dbReference type="GO" id="GO:0000932">
    <property type="term" value="C:P-body"/>
    <property type="evidence" value="ECO:0007669"/>
    <property type="project" value="TreeGrafter"/>
</dbReference>
<dbReference type="Pfam" id="PF04054">
    <property type="entry name" value="Not1"/>
    <property type="match status" value="2"/>
</dbReference>
<keyword evidence="4" id="KW-0804">Transcription</keyword>
<dbReference type="GO" id="GO:0060090">
    <property type="term" value="F:molecular adaptor activity"/>
    <property type="evidence" value="ECO:0007669"/>
    <property type="project" value="TreeGrafter"/>
</dbReference>
<dbReference type="VEuPathDB" id="PiroplasmaDB:BEWA_044040"/>
<evidence type="ECO:0000259" key="8">
    <source>
        <dbReference type="Pfam" id="PF12842"/>
    </source>
</evidence>
<evidence type="ECO:0000259" key="11">
    <source>
        <dbReference type="Pfam" id="PF25097"/>
    </source>
</evidence>
<dbReference type="STRING" id="1537102.L1LGW4"/>
<dbReference type="GO" id="GO:0000288">
    <property type="term" value="P:nuclear-transcribed mRNA catabolic process, deadenylation-dependent decay"/>
    <property type="evidence" value="ECO:0007669"/>
    <property type="project" value="TreeGrafter"/>
</dbReference>